<evidence type="ECO:0000313" key="7">
    <source>
        <dbReference type="EMBL" id="MEA9356838.1"/>
    </source>
</evidence>
<dbReference type="CDD" id="cd01335">
    <property type="entry name" value="Radical_SAM"/>
    <property type="match status" value="1"/>
</dbReference>
<feature type="domain" description="Radical SAM core" evidence="6">
    <location>
        <begin position="16"/>
        <end position="178"/>
    </location>
</feature>
<dbReference type="EMBL" id="JAYGJQ010000002">
    <property type="protein sequence ID" value="MEA9356838.1"/>
    <property type="molecule type" value="Genomic_DNA"/>
</dbReference>
<evidence type="ECO:0000259" key="6">
    <source>
        <dbReference type="Pfam" id="PF04055"/>
    </source>
</evidence>
<keyword evidence="8" id="KW-1185">Reference proteome</keyword>
<gene>
    <name evidence="7" type="ORF">SHI21_11505</name>
</gene>
<sequence length="342" mass="39069">MLVDPARLLQVDLVATCNAHCLHCHRQNVVGLENPHYKKNVHIDLQAFKAALKDPSFDQLEEIILSGNYGDPIASDQLLEFLDIVDEVKPELKLIVHSNGGLGSKELWETLGPRLKGRGRFVKFAIDGLKDTNHLYRRGVSWDLVMENAATFIKAGGRAVWMFIIFDHNQHQIEEARELSAKLGFAKFETKPNFASHYNARYQNLTQQERVELLASLPDRHVSEYTVADGKLATLDIVCDSRVNESLFIDHEGNLWPCTYIGGWKHSSEDTKRQHNRERMEDNWEPFYNSIYHHSPSAILNHPIFKTVIEDSWTTSSKTPIHWMCAYKCGKEKCAGKKLSAM</sequence>
<evidence type="ECO:0000256" key="2">
    <source>
        <dbReference type="ARBA" id="ARBA00022691"/>
    </source>
</evidence>
<dbReference type="Proteomes" id="UP001302274">
    <property type="component" value="Unassembled WGS sequence"/>
</dbReference>
<dbReference type="InterPro" id="IPR058240">
    <property type="entry name" value="rSAM_sf"/>
</dbReference>
<dbReference type="InterPro" id="IPR050377">
    <property type="entry name" value="Radical_SAM_PqqE_MftC-like"/>
</dbReference>
<accession>A0ABU5VUX1</accession>
<reference evidence="7 8" key="1">
    <citation type="submission" date="2023-11" db="EMBL/GenBank/DDBJ databases">
        <title>A Novel Polar Bacteriovorax (B. antarcticus) Isolated from the Biocrust in Antarctica.</title>
        <authorList>
            <person name="Mun W."/>
            <person name="Choi S.Y."/>
            <person name="Mitchell R.J."/>
        </authorList>
    </citation>
    <scope>NUCLEOTIDE SEQUENCE [LARGE SCALE GENOMIC DNA]</scope>
    <source>
        <strain evidence="7 8">PP10</strain>
    </source>
</reference>
<evidence type="ECO:0000256" key="5">
    <source>
        <dbReference type="ARBA" id="ARBA00023014"/>
    </source>
</evidence>
<dbReference type="SFLD" id="SFLDG01067">
    <property type="entry name" value="SPASM/twitch_domain_containing"/>
    <property type="match status" value="1"/>
</dbReference>
<protein>
    <submittedName>
        <fullName evidence="7">Radical SAM protein</fullName>
    </submittedName>
</protein>
<dbReference type="InterPro" id="IPR007197">
    <property type="entry name" value="rSAM"/>
</dbReference>
<dbReference type="PANTHER" id="PTHR11228">
    <property type="entry name" value="RADICAL SAM DOMAIN PROTEIN"/>
    <property type="match status" value="1"/>
</dbReference>
<dbReference type="PANTHER" id="PTHR11228:SF7">
    <property type="entry name" value="PQQA PEPTIDE CYCLASE"/>
    <property type="match status" value="1"/>
</dbReference>
<evidence type="ECO:0000313" key="8">
    <source>
        <dbReference type="Proteomes" id="UP001302274"/>
    </source>
</evidence>
<evidence type="ECO:0000256" key="4">
    <source>
        <dbReference type="ARBA" id="ARBA00023004"/>
    </source>
</evidence>
<dbReference type="SFLD" id="SFLDS00029">
    <property type="entry name" value="Radical_SAM"/>
    <property type="match status" value="1"/>
</dbReference>
<comment type="caution">
    <text evidence="7">The sequence shown here is derived from an EMBL/GenBank/DDBJ whole genome shotgun (WGS) entry which is preliminary data.</text>
</comment>
<comment type="cofactor">
    <cofactor evidence="1">
        <name>[4Fe-4S] cluster</name>
        <dbReference type="ChEBI" id="CHEBI:49883"/>
    </cofactor>
</comment>
<evidence type="ECO:0000256" key="3">
    <source>
        <dbReference type="ARBA" id="ARBA00022723"/>
    </source>
</evidence>
<keyword evidence="3" id="KW-0479">Metal-binding</keyword>
<proteinExistence type="predicted"/>
<name>A0ABU5VUX1_9BACT</name>
<evidence type="ECO:0000256" key="1">
    <source>
        <dbReference type="ARBA" id="ARBA00001966"/>
    </source>
</evidence>
<keyword evidence="5" id="KW-0411">Iron-sulfur</keyword>
<organism evidence="7 8">
    <name type="scientific">Bacteriovorax antarcticus</name>
    <dbReference type="NCBI Taxonomy" id="3088717"/>
    <lineage>
        <taxon>Bacteria</taxon>
        <taxon>Pseudomonadati</taxon>
        <taxon>Bdellovibrionota</taxon>
        <taxon>Bacteriovoracia</taxon>
        <taxon>Bacteriovoracales</taxon>
        <taxon>Bacteriovoracaceae</taxon>
        <taxon>Bacteriovorax</taxon>
    </lineage>
</organism>
<keyword evidence="2" id="KW-0949">S-adenosyl-L-methionine</keyword>
<dbReference type="Pfam" id="PF04055">
    <property type="entry name" value="Radical_SAM"/>
    <property type="match status" value="1"/>
</dbReference>
<dbReference type="RefSeq" id="WP_323576733.1">
    <property type="nucleotide sequence ID" value="NZ_JAYGJQ010000002.1"/>
</dbReference>
<dbReference type="InterPro" id="IPR013785">
    <property type="entry name" value="Aldolase_TIM"/>
</dbReference>
<dbReference type="SUPFAM" id="SSF102114">
    <property type="entry name" value="Radical SAM enzymes"/>
    <property type="match status" value="1"/>
</dbReference>
<keyword evidence="4" id="KW-0408">Iron</keyword>
<dbReference type="Gene3D" id="3.20.20.70">
    <property type="entry name" value="Aldolase class I"/>
    <property type="match status" value="1"/>
</dbReference>